<comment type="caution">
    <text evidence="1">The sequence shown here is derived from an EMBL/GenBank/DDBJ whole genome shotgun (WGS) entry which is preliminary data.</text>
</comment>
<keyword evidence="2" id="KW-1185">Reference proteome</keyword>
<reference evidence="1 2" key="1">
    <citation type="submission" date="2018-07" db="EMBL/GenBank/DDBJ databases">
        <title>Genomic Encyclopedia of Type Strains, Phase III (KMG-III): the genomes of soil and plant-associated and newly described type strains.</title>
        <authorList>
            <person name="Whitman W."/>
        </authorList>
    </citation>
    <scope>NUCLEOTIDE SEQUENCE [LARGE SCALE GENOMIC DNA]</scope>
    <source>
        <strain evidence="1 2">CECT 8236</strain>
    </source>
</reference>
<proteinExistence type="predicted"/>
<organism evidence="1 2">
    <name type="scientific">Cohnella lupini</name>
    <dbReference type="NCBI Taxonomy" id="1294267"/>
    <lineage>
        <taxon>Bacteria</taxon>
        <taxon>Bacillati</taxon>
        <taxon>Bacillota</taxon>
        <taxon>Bacilli</taxon>
        <taxon>Bacillales</taxon>
        <taxon>Paenibacillaceae</taxon>
        <taxon>Cohnella</taxon>
    </lineage>
</organism>
<sequence length="57" mass="6752">MRDIRDTVHALDNTFLINKFHLAFEQSPDDEFIQILLEEIINRQLTIEEVLDTSNVH</sequence>
<evidence type="ECO:0000313" key="1">
    <source>
        <dbReference type="EMBL" id="RED64664.1"/>
    </source>
</evidence>
<evidence type="ECO:0000313" key="2">
    <source>
        <dbReference type="Proteomes" id="UP000256869"/>
    </source>
</evidence>
<dbReference type="SUPFAM" id="SSF100985">
    <property type="entry name" value="Sporulation inhibitor Sda"/>
    <property type="match status" value="1"/>
</dbReference>
<dbReference type="EMBL" id="QRDY01000002">
    <property type="protein sequence ID" value="RED64664.1"/>
    <property type="molecule type" value="Genomic_DNA"/>
</dbReference>
<dbReference type="RefSeq" id="WP_115991442.1">
    <property type="nucleotide sequence ID" value="NZ_QRDY01000002.1"/>
</dbReference>
<dbReference type="Proteomes" id="UP000256869">
    <property type="component" value="Unassembled WGS sequence"/>
</dbReference>
<dbReference type="Pfam" id="PF08970">
    <property type="entry name" value="Sda"/>
    <property type="match status" value="1"/>
</dbReference>
<accession>A0A3D9ISC9</accession>
<gene>
    <name evidence="1" type="ORF">DFP95_10284</name>
</gene>
<protein>
    <submittedName>
        <fullName evidence="1">Sporulation inhibitor A</fullName>
    </submittedName>
</protein>
<dbReference type="InterPro" id="IPR015064">
    <property type="entry name" value="Sda"/>
</dbReference>
<dbReference type="InterPro" id="IPR036916">
    <property type="entry name" value="Sda_sf"/>
</dbReference>
<dbReference type="OrthoDB" id="2680244at2"/>
<name>A0A3D9ISC9_9BACL</name>
<dbReference type="AlphaFoldDB" id="A0A3D9ISC9"/>